<comment type="similarity">
    <text evidence="2">Belongs to the Tdpoz family.</text>
</comment>
<feature type="domain" description="MATH" evidence="5">
    <location>
        <begin position="537"/>
        <end position="670"/>
    </location>
</feature>
<dbReference type="SUPFAM" id="SSF53474">
    <property type="entry name" value="alpha/beta-Hydrolases"/>
    <property type="match status" value="1"/>
</dbReference>
<dbReference type="eggNOG" id="KOG1987">
    <property type="taxonomic scope" value="Eukaryota"/>
</dbReference>
<feature type="region of interest" description="Disordered" evidence="3">
    <location>
        <begin position="1"/>
        <end position="29"/>
    </location>
</feature>
<evidence type="ECO:0000256" key="3">
    <source>
        <dbReference type="SAM" id="MobiDB-lite"/>
    </source>
</evidence>
<dbReference type="InterPro" id="IPR045005">
    <property type="entry name" value="BPM1-6"/>
</dbReference>
<protein>
    <recommendedName>
        <fullName evidence="8">BTB domain-containing protein</fullName>
    </recommendedName>
</protein>
<reference evidence="7" key="2">
    <citation type="submission" date="2013-12" db="EMBL/GenBank/DDBJ databases">
        <authorList>
            <person name="Yu Y."/>
            <person name="Lee S."/>
            <person name="de Baynast K."/>
            <person name="Wissotski M."/>
            <person name="Liu L."/>
            <person name="Talag J."/>
            <person name="Goicoechea J."/>
            <person name="Angelova A."/>
            <person name="Jetty R."/>
            <person name="Kudrna D."/>
            <person name="Golser W."/>
            <person name="Rivera L."/>
            <person name="Zhang J."/>
            <person name="Wing R."/>
        </authorList>
    </citation>
    <scope>NUCLEOTIDE SEQUENCE</scope>
</reference>
<dbReference type="SUPFAM" id="SSF54695">
    <property type="entry name" value="POZ domain"/>
    <property type="match status" value="1"/>
</dbReference>
<keyword evidence="7" id="KW-1185">Reference proteome</keyword>
<accession>A0A0D9XJR5</accession>
<dbReference type="PROSITE" id="PS50144">
    <property type="entry name" value="MATH"/>
    <property type="match status" value="2"/>
</dbReference>
<dbReference type="Gene3D" id="2.60.210.10">
    <property type="entry name" value="Apoptosis, Tumor Necrosis Factor Receptor Associated Protein 2, Chain A"/>
    <property type="match status" value="2"/>
</dbReference>
<feature type="domain" description="MATH" evidence="5">
    <location>
        <begin position="33"/>
        <end position="165"/>
    </location>
</feature>
<dbReference type="PROSITE" id="PS50097">
    <property type="entry name" value="BTB"/>
    <property type="match status" value="1"/>
</dbReference>
<reference evidence="6 7" key="1">
    <citation type="submission" date="2012-08" db="EMBL/GenBank/DDBJ databases">
        <title>Oryza genome evolution.</title>
        <authorList>
            <person name="Wing R.A."/>
        </authorList>
    </citation>
    <scope>NUCLEOTIDE SEQUENCE</scope>
</reference>
<dbReference type="InterPro" id="IPR056423">
    <property type="entry name" value="BACK_BPM_SPOP"/>
</dbReference>
<evidence type="ECO:0000256" key="2">
    <source>
        <dbReference type="ARBA" id="ARBA00010846"/>
    </source>
</evidence>
<dbReference type="SUPFAM" id="SSF49599">
    <property type="entry name" value="TRAF domain-like"/>
    <property type="match status" value="2"/>
</dbReference>
<dbReference type="Proteomes" id="UP000032180">
    <property type="component" value="Chromosome 10"/>
</dbReference>
<dbReference type="Gene3D" id="3.40.50.1820">
    <property type="entry name" value="alpha/beta hydrolase"/>
    <property type="match status" value="1"/>
</dbReference>
<dbReference type="CDD" id="cd00121">
    <property type="entry name" value="MATH"/>
    <property type="match status" value="2"/>
</dbReference>
<dbReference type="InterPro" id="IPR029058">
    <property type="entry name" value="AB_hydrolase_fold"/>
</dbReference>
<dbReference type="Pfam" id="PF22486">
    <property type="entry name" value="MATH_2"/>
    <property type="match status" value="2"/>
</dbReference>
<dbReference type="InterPro" id="IPR011333">
    <property type="entry name" value="SKP1/BTB/POZ_sf"/>
</dbReference>
<evidence type="ECO:0000256" key="1">
    <source>
        <dbReference type="ARBA" id="ARBA00004906"/>
    </source>
</evidence>
<feature type="domain" description="BTB" evidence="4">
    <location>
        <begin position="712"/>
        <end position="780"/>
    </location>
</feature>
<evidence type="ECO:0000313" key="6">
    <source>
        <dbReference type="EnsemblPlants" id="LPERR10G07300.1"/>
    </source>
</evidence>
<evidence type="ECO:0000259" key="4">
    <source>
        <dbReference type="PROSITE" id="PS50097"/>
    </source>
</evidence>
<dbReference type="STRING" id="77586.A0A0D9XJR5"/>
<evidence type="ECO:0000313" key="7">
    <source>
        <dbReference type="Proteomes" id="UP000032180"/>
    </source>
</evidence>
<dbReference type="PANTHER" id="PTHR26379">
    <property type="entry name" value="BTB/POZ AND MATH DOMAIN-CONTAINING PROTEIN 1"/>
    <property type="match status" value="1"/>
</dbReference>
<dbReference type="eggNOG" id="KOG2369">
    <property type="taxonomic scope" value="Eukaryota"/>
</dbReference>
<reference evidence="6" key="3">
    <citation type="submission" date="2015-04" db="UniProtKB">
        <authorList>
            <consortium name="EnsemblPlants"/>
        </authorList>
    </citation>
    <scope>IDENTIFICATION</scope>
</reference>
<dbReference type="Gramene" id="LPERR10G07300.1">
    <property type="protein sequence ID" value="LPERR10G07300.1"/>
    <property type="gene ID" value="LPERR10G07300"/>
</dbReference>
<dbReference type="GO" id="GO:0016567">
    <property type="term" value="P:protein ubiquitination"/>
    <property type="evidence" value="ECO:0007669"/>
    <property type="project" value="InterPro"/>
</dbReference>
<dbReference type="HOGENOM" id="CLU_325009_0_0_1"/>
<dbReference type="InterPro" id="IPR000210">
    <property type="entry name" value="BTB/POZ_dom"/>
</dbReference>
<dbReference type="AlphaFoldDB" id="A0A0D9XJR5"/>
<dbReference type="Gene3D" id="3.30.710.10">
    <property type="entry name" value="Potassium Channel Kv1.1, Chain A"/>
    <property type="match status" value="1"/>
</dbReference>
<dbReference type="Pfam" id="PF00651">
    <property type="entry name" value="BTB"/>
    <property type="match status" value="1"/>
</dbReference>
<evidence type="ECO:0000259" key="5">
    <source>
        <dbReference type="PROSITE" id="PS50144"/>
    </source>
</evidence>
<dbReference type="InterPro" id="IPR008974">
    <property type="entry name" value="TRAF-like"/>
</dbReference>
<dbReference type="SMART" id="SM00225">
    <property type="entry name" value="BTB"/>
    <property type="match status" value="1"/>
</dbReference>
<dbReference type="EnsemblPlants" id="LPERR10G07300.1">
    <property type="protein sequence ID" value="LPERR10G07300.1"/>
    <property type="gene ID" value="LPERR10G07300"/>
</dbReference>
<evidence type="ECO:0008006" key="8">
    <source>
        <dbReference type="Google" id="ProtNLM"/>
    </source>
</evidence>
<dbReference type="Pfam" id="PF24570">
    <property type="entry name" value="BACK_BPM_SPOP"/>
    <property type="match status" value="1"/>
</dbReference>
<organism evidence="6 7">
    <name type="scientific">Leersia perrieri</name>
    <dbReference type="NCBI Taxonomy" id="77586"/>
    <lineage>
        <taxon>Eukaryota</taxon>
        <taxon>Viridiplantae</taxon>
        <taxon>Streptophyta</taxon>
        <taxon>Embryophyta</taxon>
        <taxon>Tracheophyta</taxon>
        <taxon>Spermatophyta</taxon>
        <taxon>Magnoliopsida</taxon>
        <taxon>Liliopsida</taxon>
        <taxon>Poales</taxon>
        <taxon>Poaceae</taxon>
        <taxon>BOP clade</taxon>
        <taxon>Oryzoideae</taxon>
        <taxon>Oryzeae</taxon>
        <taxon>Oryzinae</taxon>
        <taxon>Leersia</taxon>
    </lineage>
</organism>
<feature type="compositionally biased region" description="Low complexity" evidence="3">
    <location>
        <begin position="1"/>
        <end position="16"/>
    </location>
</feature>
<name>A0A0D9XJR5_9ORYZ</name>
<comment type="pathway">
    <text evidence="1">Protein modification; protein ubiquitination.</text>
</comment>
<dbReference type="InterPro" id="IPR002083">
    <property type="entry name" value="MATH/TRAF_dom"/>
</dbReference>
<sequence>MGASSSSSRSARGALPRRPPSPTGSAATVATSSGHHVLHIRHYSVYKATTPNGICIKSQPFNVGGHTWQLGFFPNGYDNDADHADYACVGIALIDGSDGPVIARYRFEFADAPRHLQVLRSGEDDRLRAFDRENNIWGEVNFVKREKLERAGLVVGDAFSIRCDIVVYKRVSTPWYEPVEEATTGGREENMPSHRLKKFHNLWASSPQTKDVGAGDDKLHLIFLLPGASCSDLEARLTESYQPSVPSCEKGLWVNTSDLSTYHYEKCFQEQMSLVYDPVHNEYRNLPGVETRVPNFGITRGLRAVRIRRRPSSSGIASLGGMVALEFVWNTPLAWRNKYIKHLILITATLSPGFVYPMINLAFGQENVLHVPNATALSLRPMWRSFETSMASFPSPKVYGHMPIRWHRAFSETDAAKDVLFRGTHVYWEGNFDKTPENMLGDGDGTINLISMLAFNKEMRQQLGQKGQFKLIKLDKAGHTSILTYEWALQRIIQEILEVNQNSSYALVVLNLSFAAGRRGEPPPQCSASAAGVIKSSGHHVFEISDYSLLKATTPNGKSIKSGSFKVGGHRWHLELYPNGYSADQVDVVAIHVVLENGADDKTVHTHIRLRYIDTSKHDAYKPLSDADMRGETVLDFDRRKIKRRESIVPLKNMEERYVVEDKLAIRCDIVVITKFSAKTKTTTTKSVQFVDVPPADQGQHLRALHSSKVGADVVFQVGERRFAAHRCVLAVQSPVFNAELYGKMKESDPNQVVHIEDTEPDVFDALLTFVYTGLLPKMKKEDEMAMAQRLLIVADRYDLKRLRLICEDRLCKYVDKSTVINMLVLLDELPSCEGLKKACLEFLAKFQPKTLYDLIVTEALDYLTANYTSVVEKLSKRNPFIQKYKYS</sequence>
<proteinExistence type="inferred from homology"/>
<dbReference type="PANTHER" id="PTHR26379:SF429">
    <property type="entry name" value="OS10G0428900 PROTEIN"/>
    <property type="match status" value="1"/>
</dbReference>